<dbReference type="EMBL" id="CAJVPW010008098">
    <property type="protein sequence ID" value="CAG8589570.1"/>
    <property type="molecule type" value="Genomic_DNA"/>
</dbReference>
<evidence type="ECO:0000313" key="2">
    <source>
        <dbReference type="Proteomes" id="UP000789366"/>
    </source>
</evidence>
<keyword evidence="2" id="KW-1185">Reference proteome</keyword>
<proteinExistence type="predicted"/>
<protein>
    <submittedName>
        <fullName evidence="1">9895_t:CDS:1</fullName>
    </submittedName>
</protein>
<name>A0ACA9MFU5_9GLOM</name>
<dbReference type="Proteomes" id="UP000789366">
    <property type="component" value="Unassembled WGS sequence"/>
</dbReference>
<reference evidence="1" key="1">
    <citation type="submission" date="2021-06" db="EMBL/GenBank/DDBJ databases">
        <authorList>
            <person name="Kallberg Y."/>
            <person name="Tangrot J."/>
            <person name="Rosling A."/>
        </authorList>
    </citation>
    <scope>NUCLEOTIDE SEQUENCE</scope>
    <source>
        <strain evidence="1">28 12/20/2015</strain>
    </source>
</reference>
<gene>
    <name evidence="1" type="ORF">SPELUC_LOCUS6693</name>
</gene>
<evidence type="ECO:0000313" key="1">
    <source>
        <dbReference type="EMBL" id="CAG8589570.1"/>
    </source>
</evidence>
<accession>A0ACA9MFU5</accession>
<comment type="caution">
    <text evidence="1">The sequence shown here is derived from an EMBL/GenBank/DDBJ whole genome shotgun (WGS) entry which is preliminary data.</text>
</comment>
<sequence length="173" mass="20034">MDYAENGDLTKYINNNKDKEHDWNFNRELIKQIVLGLAYIHQQNVIHRDLKSMNILLDKHFQVKISDFEIMAKCTKPFEGRDIDSIMIYVIRGGREIIPSDAPENIKSITQQFFVGELSENQELVQSQNGKKTDEQLYSSDNPLLVLETDDFADNSNSKKQTLFQAQLEIPPK</sequence>
<organism evidence="1 2">
    <name type="scientific">Cetraspora pellucida</name>
    <dbReference type="NCBI Taxonomy" id="1433469"/>
    <lineage>
        <taxon>Eukaryota</taxon>
        <taxon>Fungi</taxon>
        <taxon>Fungi incertae sedis</taxon>
        <taxon>Mucoromycota</taxon>
        <taxon>Glomeromycotina</taxon>
        <taxon>Glomeromycetes</taxon>
        <taxon>Diversisporales</taxon>
        <taxon>Gigasporaceae</taxon>
        <taxon>Cetraspora</taxon>
    </lineage>
</organism>